<dbReference type="EMBL" id="CAXAMM010018657">
    <property type="protein sequence ID" value="CAK9043845.1"/>
    <property type="molecule type" value="Genomic_DNA"/>
</dbReference>
<comment type="caution">
    <text evidence="2">The sequence shown here is derived from an EMBL/GenBank/DDBJ whole genome shotgun (WGS) entry which is preliminary data.</text>
</comment>
<keyword evidence="1" id="KW-0472">Membrane</keyword>
<gene>
    <name evidence="2" type="ORF">SCF082_LOCUS24992</name>
</gene>
<organism evidence="2 3">
    <name type="scientific">Durusdinium trenchii</name>
    <dbReference type="NCBI Taxonomy" id="1381693"/>
    <lineage>
        <taxon>Eukaryota</taxon>
        <taxon>Sar</taxon>
        <taxon>Alveolata</taxon>
        <taxon>Dinophyceae</taxon>
        <taxon>Suessiales</taxon>
        <taxon>Symbiodiniaceae</taxon>
        <taxon>Durusdinium</taxon>
    </lineage>
</organism>
<name>A0ABP0LX65_9DINO</name>
<protein>
    <recommendedName>
        <fullName evidence="4">Transmembrane protein</fullName>
    </recommendedName>
</protein>
<evidence type="ECO:0000313" key="3">
    <source>
        <dbReference type="Proteomes" id="UP001642464"/>
    </source>
</evidence>
<feature type="transmembrane region" description="Helical" evidence="1">
    <location>
        <begin position="16"/>
        <end position="39"/>
    </location>
</feature>
<feature type="transmembrane region" description="Helical" evidence="1">
    <location>
        <begin position="155"/>
        <end position="177"/>
    </location>
</feature>
<feature type="transmembrane region" description="Helical" evidence="1">
    <location>
        <begin position="101"/>
        <end position="119"/>
    </location>
</feature>
<proteinExistence type="predicted"/>
<accession>A0ABP0LX65</accession>
<keyword evidence="1" id="KW-0812">Transmembrane</keyword>
<evidence type="ECO:0000256" key="1">
    <source>
        <dbReference type="SAM" id="Phobius"/>
    </source>
</evidence>
<reference evidence="2 3" key="1">
    <citation type="submission" date="2024-02" db="EMBL/GenBank/DDBJ databases">
        <authorList>
            <person name="Chen Y."/>
            <person name="Shah S."/>
            <person name="Dougan E. K."/>
            <person name="Thang M."/>
            <person name="Chan C."/>
        </authorList>
    </citation>
    <scope>NUCLEOTIDE SEQUENCE [LARGE SCALE GENOMIC DNA]</scope>
</reference>
<keyword evidence="3" id="KW-1185">Reference proteome</keyword>
<feature type="transmembrane region" description="Helical" evidence="1">
    <location>
        <begin position="59"/>
        <end position="81"/>
    </location>
</feature>
<evidence type="ECO:0008006" key="4">
    <source>
        <dbReference type="Google" id="ProtNLM"/>
    </source>
</evidence>
<keyword evidence="1" id="KW-1133">Transmembrane helix</keyword>
<dbReference type="Proteomes" id="UP001642464">
    <property type="component" value="Unassembled WGS sequence"/>
</dbReference>
<sequence>MVLCVHNRPILERFRVLCTICLVFDAIFMLIFALSGLSASAYSAETKCYEENGYSWHNILALSFIVSAVFAAWGVLLHGAVVISGEGAPLKSVQLTGVSRYGHILVAWTFLAAVLEAIASRQQPLECSGEMQGVLAEPALGDVDSQALTRAHVSALWQMVSTVMWLIWVVAAVAAAMSSKRCMLALEEAQVSQRQDSEAQMVGVPVQEELPSGTVVGVATPSLQGDVPSQPTFQGMPVAIADGVCQGMPVRDEAGNMSHPPTGIPKQV</sequence>
<evidence type="ECO:0000313" key="2">
    <source>
        <dbReference type="EMBL" id="CAK9043845.1"/>
    </source>
</evidence>